<feature type="compositionally biased region" description="Pro residues" evidence="1">
    <location>
        <begin position="45"/>
        <end position="55"/>
    </location>
</feature>
<organism evidence="2 3">
    <name type="scientific">Strongylus vulgaris</name>
    <name type="common">Blood worm</name>
    <dbReference type="NCBI Taxonomy" id="40348"/>
    <lineage>
        <taxon>Eukaryota</taxon>
        <taxon>Metazoa</taxon>
        <taxon>Ecdysozoa</taxon>
        <taxon>Nematoda</taxon>
        <taxon>Chromadorea</taxon>
        <taxon>Rhabditida</taxon>
        <taxon>Rhabditina</taxon>
        <taxon>Rhabditomorpha</taxon>
        <taxon>Strongyloidea</taxon>
        <taxon>Strongylidae</taxon>
        <taxon>Strongylus</taxon>
    </lineage>
</organism>
<gene>
    <name evidence="2" type="ORF">SVUK_LOCUS14329</name>
</gene>
<evidence type="ECO:0000256" key="1">
    <source>
        <dbReference type="SAM" id="MobiDB-lite"/>
    </source>
</evidence>
<protein>
    <recommendedName>
        <fullName evidence="4">Nematode cuticle collagen N-terminal domain-containing protein</fullName>
    </recommendedName>
</protein>
<sequence>MEVQIMVSPPAKPRSSPFDSFFRQKRQFRGLPSWCHCEPERITCPPGPPGPPGQPGQPGINTNMLL</sequence>
<reference evidence="2 3" key="1">
    <citation type="submission" date="2018-11" db="EMBL/GenBank/DDBJ databases">
        <authorList>
            <consortium name="Pathogen Informatics"/>
        </authorList>
    </citation>
    <scope>NUCLEOTIDE SEQUENCE [LARGE SCALE GENOMIC DNA]</scope>
</reference>
<dbReference type="EMBL" id="UYYB01104757">
    <property type="protein sequence ID" value="VDM79331.1"/>
    <property type="molecule type" value="Genomic_DNA"/>
</dbReference>
<evidence type="ECO:0008006" key="4">
    <source>
        <dbReference type="Google" id="ProtNLM"/>
    </source>
</evidence>
<evidence type="ECO:0000313" key="2">
    <source>
        <dbReference type="EMBL" id="VDM79331.1"/>
    </source>
</evidence>
<accession>A0A3P7J2E8</accession>
<evidence type="ECO:0000313" key="3">
    <source>
        <dbReference type="Proteomes" id="UP000270094"/>
    </source>
</evidence>
<keyword evidence="3" id="KW-1185">Reference proteome</keyword>
<dbReference type="Proteomes" id="UP000270094">
    <property type="component" value="Unassembled WGS sequence"/>
</dbReference>
<dbReference type="AlphaFoldDB" id="A0A3P7J2E8"/>
<feature type="region of interest" description="Disordered" evidence="1">
    <location>
        <begin position="45"/>
        <end position="66"/>
    </location>
</feature>
<dbReference type="OrthoDB" id="5875171at2759"/>
<name>A0A3P7J2E8_STRVU</name>
<proteinExistence type="predicted"/>